<sequence>MILSAFRRYGHFVRILETTGSNIPNPEFFGPDCRFLTEIYISGNVITPTRVMAFIENNRHIHTLSISEIYPRLDELISDLKIFRHLPALKDLRLNDFKITRQSSWDEILECGQRLDRLKCIGLDSTPDNYKIPYNTSIDSTPSQKQHQAILKLTSITYRGIPSFGKTLLEHSPNLTYLQSYDIQLIQDLIHRHHSGYPLQLQHLLLDGYYPGKTDSSVLEEFIRVCGESSGLKTFKVPVSNTINNVLSGLVTFHADTLEEVELRSFQSVIVHGVHELLGKCSRLRILKLEGQTIPMEELVHSPWVCNGLQVLELHVEEEEKLITNRDEDASGKGNKSFEKNSKLRRRVWNQIGEMTNLERLHIHQHPIRSSLDKCYTLTMSHGGLENLLKLSWLDKFGIDSR</sequence>
<gene>
    <name evidence="1" type="ORF">BGZ65_006757</name>
</gene>
<protein>
    <submittedName>
        <fullName evidence="1">Uncharacterized protein</fullName>
    </submittedName>
</protein>
<organism evidence="1 2">
    <name type="scientific">Modicella reniformis</name>
    <dbReference type="NCBI Taxonomy" id="1440133"/>
    <lineage>
        <taxon>Eukaryota</taxon>
        <taxon>Fungi</taxon>
        <taxon>Fungi incertae sedis</taxon>
        <taxon>Mucoromycota</taxon>
        <taxon>Mortierellomycotina</taxon>
        <taxon>Mortierellomycetes</taxon>
        <taxon>Mortierellales</taxon>
        <taxon>Mortierellaceae</taxon>
        <taxon>Modicella</taxon>
    </lineage>
</organism>
<evidence type="ECO:0000313" key="2">
    <source>
        <dbReference type="Proteomes" id="UP000749646"/>
    </source>
</evidence>
<dbReference type="SUPFAM" id="SSF52047">
    <property type="entry name" value="RNI-like"/>
    <property type="match status" value="1"/>
</dbReference>
<dbReference type="InterPro" id="IPR032675">
    <property type="entry name" value="LRR_dom_sf"/>
</dbReference>
<dbReference type="EMBL" id="JAAAHW010004088">
    <property type="protein sequence ID" value="KAF9979054.1"/>
    <property type="molecule type" value="Genomic_DNA"/>
</dbReference>
<reference evidence="1" key="1">
    <citation type="journal article" date="2020" name="Fungal Divers.">
        <title>Resolving the Mortierellaceae phylogeny through synthesis of multi-gene phylogenetics and phylogenomics.</title>
        <authorList>
            <person name="Vandepol N."/>
            <person name="Liber J."/>
            <person name="Desiro A."/>
            <person name="Na H."/>
            <person name="Kennedy M."/>
            <person name="Barry K."/>
            <person name="Grigoriev I.V."/>
            <person name="Miller A.N."/>
            <person name="O'Donnell K."/>
            <person name="Stajich J.E."/>
            <person name="Bonito G."/>
        </authorList>
    </citation>
    <scope>NUCLEOTIDE SEQUENCE</scope>
    <source>
        <strain evidence="1">MES-2147</strain>
    </source>
</reference>
<dbReference type="AlphaFoldDB" id="A0A9P6JN07"/>
<evidence type="ECO:0000313" key="1">
    <source>
        <dbReference type="EMBL" id="KAF9979054.1"/>
    </source>
</evidence>
<feature type="non-terminal residue" evidence="1">
    <location>
        <position position="402"/>
    </location>
</feature>
<dbReference type="Proteomes" id="UP000749646">
    <property type="component" value="Unassembled WGS sequence"/>
</dbReference>
<dbReference type="Gene3D" id="3.80.10.10">
    <property type="entry name" value="Ribonuclease Inhibitor"/>
    <property type="match status" value="2"/>
</dbReference>
<name>A0A9P6JN07_9FUNG</name>
<comment type="caution">
    <text evidence="1">The sequence shown here is derived from an EMBL/GenBank/DDBJ whole genome shotgun (WGS) entry which is preliminary data.</text>
</comment>
<keyword evidence="2" id="KW-1185">Reference proteome</keyword>
<proteinExistence type="predicted"/>
<dbReference type="OrthoDB" id="2436412at2759"/>
<accession>A0A9P6JN07</accession>